<keyword evidence="4" id="KW-0812">Transmembrane</keyword>
<comment type="caution">
    <text evidence="6">The sequence shown here is derived from an EMBL/GenBank/DDBJ whole genome shotgun (WGS) entry which is preliminary data.</text>
</comment>
<evidence type="ECO:0000256" key="2">
    <source>
        <dbReference type="ARBA" id="ARBA00022679"/>
    </source>
</evidence>
<evidence type="ECO:0000259" key="5">
    <source>
        <dbReference type="SMART" id="SM00563"/>
    </source>
</evidence>
<keyword evidence="4" id="KW-1133">Transmembrane helix</keyword>
<accession>A0A0W0S3C6</accession>
<dbReference type="Proteomes" id="UP000054695">
    <property type="component" value="Unassembled WGS sequence"/>
</dbReference>
<keyword evidence="4" id="KW-0472">Membrane</keyword>
<evidence type="ECO:0000313" key="7">
    <source>
        <dbReference type="Proteomes" id="UP000054695"/>
    </source>
</evidence>
<evidence type="ECO:0000256" key="4">
    <source>
        <dbReference type="SAM" id="Phobius"/>
    </source>
</evidence>
<dbReference type="CDD" id="cd07989">
    <property type="entry name" value="LPLAT_AGPAT-like"/>
    <property type="match status" value="1"/>
</dbReference>
<gene>
    <name evidence="6" type="primary">plsC</name>
    <name evidence="6" type="ORF">Lboz_0350</name>
</gene>
<dbReference type="SMART" id="SM00563">
    <property type="entry name" value="PlsC"/>
    <property type="match status" value="1"/>
</dbReference>
<evidence type="ECO:0000256" key="3">
    <source>
        <dbReference type="ARBA" id="ARBA00023315"/>
    </source>
</evidence>
<dbReference type="PANTHER" id="PTHR10434">
    <property type="entry name" value="1-ACYL-SN-GLYCEROL-3-PHOSPHATE ACYLTRANSFERASE"/>
    <property type="match status" value="1"/>
</dbReference>
<dbReference type="GO" id="GO:0006654">
    <property type="term" value="P:phosphatidic acid biosynthetic process"/>
    <property type="evidence" value="ECO:0007669"/>
    <property type="project" value="TreeGrafter"/>
</dbReference>
<dbReference type="EMBL" id="LNXU01000002">
    <property type="protein sequence ID" value="KTC77397.1"/>
    <property type="molecule type" value="Genomic_DNA"/>
</dbReference>
<dbReference type="STRING" id="447.Lboz_0350"/>
<sequence>MRTNQLRTAWILCNIMFYTAVTSMRCLFKYFFSTINRKWTDNALHHWIDQLLNAVQVEYKVINPFNVQPQPGKATIIMCNHSSAYDIPLAFKAFPNHSIRMLSKKELAKIPLMGKAMKAAEFPFIDRKNKYQAIKDLAYAQQLMESGIVMWIAPEGTRSKDGKLGSFKKGGFITAIQSKATIIPIGIRGANNILPARTFNFHLKQKAEIHIGKPIDAAQFTIENKEELIQQTFKVIKELVGEDPSK</sequence>
<keyword evidence="2 6" id="KW-0808">Transferase</keyword>
<feature type="transmembrane region" description="Helical" evidence="4">
    <location>
        <begin position="6"/>
        <end position="28"/>
    </location>
</feature>
<dbReference type="GO" id="GO:0003841">
    <property type="term" value="F:1-acylglycerol-3-phosphate O-acyltransferase activity"/>
    <property type="evidence" value="ECO:0007669"/>
    <property type="project" value="TreeGrafter"/>
</dbReference>
<dbReference type="PANTHER" id="PTHR10434:SF11">
    <property type="entry name" value="1-ACYL-SN-GLYCEROL-3-PHOSPHATE ACYLTRANSFERASE"/>
    <property type="match status" value="1"/>
</dbReference>
<name>A0A0W0S3C6_LEGBO</name>
<reference evidence="6 7" key="1">
    <citation type="submission" date="2015-11" db="EMBL/GenBank/DDBJ databases">
        <title>Genomic analysis of 38 Legionella species identifies large and diverse effector repertoires.</title>
        <authorList>
            <person name="Burstein D."/>
            <person name="Amaro F."/>
            <person name="Zusman T."/>
            <person name="Lifshitz Z."/>
            <person name="Cohen O."/>
            <person name="Gilbert J.A."/>
            <person name="Pupko T."/>
            <person name="Shuman H.A."/>
            <person name="Segal G."/>
        </authorList>
    </citation>
    <scope>NUCLEOTIDE SEQUENCE [LARGE SCALE GENOMIC DNA]</scope>
    <source>
        <strain evidence="6 7">WIGA</strain>
    </source>
</reference>
<evidence type="ECO:0000256" key="1">
    <source>
        <dbReference type="ARBA" id="ARBA00005189"/>
    </source>
</evidence>
<protein>
    <submittedName>
        <fullName evidence="6">1-acyl-sn-glycerol-3-phosphate acetyltransferase</fullName>
    </submittedName>
</protein>
<dbReference type="SUPFAM" id="SSF69593">
    <property type="entry name" value="Glycerol-3-phosphate (1)-acyltransferase"/>
    <property type="match status" value="1"/>
</dbReference>
<feature type="domain" description="Phospholipid/glycerol acyltransferase" evidence="5">
    <location>
        <begin position="75"/>
        <end position="190"/>
    </location>
</feature>
<dbReference type="PATRIC" id="fig|447.4.peg.379"/>
<evidence type="ECO:0000313" key="6">
    <source>
        <dbReference type="EMBL" id="KTC77397.1"/>
    </source>
</evidence>
<dbReference type="RefSeq" id="WP_058458046.1">
    <property type="nucleotide sequence ID" value="NZ_CAAAIY010000003.1"/>
</dbReference>
<comment type="pathway">
    <text evidence="1">Lipid metabolism.</text>
</comment>
<dbReference type="InterPro" id="IPR002123">
    <property type="entry name" value="Plipid/glycerol_acylTrfase"/>
</dbReference>
<dbReference type="Pfam" id="PF01553">
    <property type="entry name" value="Acyltransferase"/>
    <property type="match status" value="1"/>
</dbReference>
<keyword evidence="3" id="KW-0012">Acyltransferase</keyword>
<proteinExistence type="predicted"/>
<keyword evidence="7" id="KW-1185">Reference proteome</keyword>
<dbReference type="OrthoDB" id="5290997at2"/>
<dbReference type="AlphaFoldDB" id="A0A0W0S3C6"/>
<organism evidence="6 7">
    <name type="scientific">Legionella bozemanae</name>
    <name type="common">Fluoribacter bozemanae</name>
    <dbReference type="NCBI Taxonomy" id="447"/>
    <lineage>
        <taxon>Bacteria</taxon>
        <taxon>Pseudomonadati</taxon>
        <taxon>Pseudomonadota</taxon>
        <taxon>Gammaproteobacteria</taxon>
        <taxon>Legionellales</taxon>
        <taxon>Legionellaceae</taxon>
        <taxon>Legionella</taxon>
    </lineage>
</organism>